<dbReference type="EMBL" id="VUAA01000020">
    <property type="protein sequence ID" value="KAA1253562.1"/>
    <property type="molecule type" value="Genomic_DNA"/>
</dbReference>
<evidence type="ECO:0000313" key="4">
    <source>
        <dbReference type="EMBL" id="TBM41675.1"/>
    </source>
</evidence>
<dbReference type="EMBL" id="SISP01000018">
    <property type="protein sequence ID" value="TBM41675.1"/>
    <property type="molecule type" value="Genomic_DNA"/>
</dbReference>
<evidence type="ECO:0000313" key="6">
    <source>
        <dbReference type="EMBL" id="TXX67037.1"/>
    </source>
</evidence>
<evidence type="ECO:0000313" key="11">
    <source>
        <dbReference type="Proteomes" id="UP000323819"/>
    </source>
</evidence>
<dbReference type="EMBL" id="VIOS01000006">
    <property type="protein sequence ID" value="TQP17760.1"/>
    <property type="molecule type" value="Genomic_DNA"/>
</dbReference>
<dbReference type="EMBL" id="VSIJ01000007">
    <property type="protein sequence ID" value="TXX67037.1"/>
    <property type="molecule type" value="Genomic_DNA"/>
</dbReference>
<evidence type="ECO:0000313" key="8">
    <source>
        <dbReference type="Proteomes" id="UP000294145"/>
    </source>
</evidence>
<dbReference type="EMBL" id="MCBA01000111">
    <property type="protein sequence ID" value="RGP88523.1"/>
    <property type="molecule type" value="Genomic_DNA"/>
</dbReference>
<reference evidence="1 10" key="6">
    <citation type="submission" date="2019-09" db="EMBL/GenBank/DDBJ databases">
        <authorList>
            <person name="Kritzky A."/>
            <person name="Schelkanova E.Y."/>
            <person name="Alkhova Z.V."/>
            <person name="Smirnova N.I."/>
        </authorList>
    </citation>
    <scope>NUCLEOTIDE SEQUENCE [LARGE SCALE GENOMIC DNA]</scope>
    <source>
        <strain evidence="1 10">M1526</strain>
    </source>
</reference>
<dbReference type="Proteomes" id="UP000294145">
    <property type="component" value="Unassembled WGS sequence"/>
</dbReference>
<evidence type="ECO:0000313" key="7">
    <source>
        <dbReference type="Proteomes" id="UP000266701"/>
    </source>
</evidence>
<reference evidence="3 7" key="1">
    <citation type="journal article" date="2017" name="Emerg. Infect. Dis.">
        <title>Carbapenemase VCC-1-Producing Vibrio cholerae in Coastal Waters of Germany.</title>
        <authorList>
            <person name="Hammerl J.A."/>
            <person name="Jackel C."/>
            <person name="Bortolaia V."/>
            <person name="Schwartz K."/>
            <person name="Bier N."/>
            <person name="Hendriksen R.S."/>
            <person name="Guerra B."/>
            <person name="Strauch E."/>
        </authorList>
    </citation>
    <scope>NUCLEOTIDE SEQUENCE [LARGE SCALE GENOMIC DNA]</scope>
    <source>
        <strain evidence="3 7">VN-2825</strain>
    </source>
</reference>
<protein>
    <submittedName>
        <fullName evidence="3">Uncharacterized protein</fullName>
    </submittedName>
</protein>
<evidence type="ECO:0000313" key="12">
    <source>
        <dbReference type="Proteomes" id="UP000471242"/>
    </source>
</evidence>
<dbReference type="Proteomes" id="UP000471242">
    <property type="component" value="Unassembled WGS sequence"/>
</dbReference>
<evidence type="ECO:0000313" key="9">
    <source>
        <dbReference type="Proteomes" id="UP000319979"/>
    </source>
</evidence>
<evidence type="ECO:0000313" key="1">
    <source>
        <dbReference type="EMBL" id="KAA1253562.1"/>
    </source>
</evidence>
<dbReference type="Proteomes" id="UP000266701">
    <property type="component" value="Unassembled WGS sequence"/>
</dbReference>
<sequence length="48" mass="5650">MTDKSRFLVMFYATMPTKRDQSNTSFRFGKALLEAHHTKLNTYQHKTA</sequence>
<reference evidence="4 8" key="3">
    <citation type="submission" date="2019-02" db="EMBL/GenBank/DDBJ databases">
        <title>Genomic plasticity associated with the antimicrobial resistance in Vibrio cholerae.</title>
        <authorList>
            <person name="Verma J."/>
            <person name="Bag S."/>
            <person name="Saha B."/>
            <person name="Kumar P."/>
            <person name="Ghosh T.S."/>
            <person name="Dayal M."/>
            <person name="Senapati T."/>
            <person name="Mehra S."/>
            <person name="Dey P."/>
            <person name="Desigamani A."/>
            <person name="Kumar D."/>
            <person name="Rana P."/>
            <person name="Kumar B."/>
            <person name="Maiti T.K."/>
            <person name="Sharma N.C."/>
            <person name="Bhadra R.K."/>
            <person name="Mutreja A."/>
            <person name="Nair G.B."/>
            <person name="Ramamurthy T."/>
            <person name="Das B."/>
        </authorList>
    </citation>
    <scope>NUCLEOTIDE SEQUENCE [LARGE SCALE GENOMIC DNA]</scope>
    <source>
        <strain evidence="4 8">IDH06781</strain>
    </source>
</reference>
<comment type="caution">
    <text evidence="3">The sequence shown here is derived from an EMBL/GenBank/DDBJ whole genome shotgun (WGS) entry which is preliminary data.</text>
</comment>
<evidence type="ECO:0000313" key="10">
    <source>
        <dbReference type="Proteomes" id="UP000323225"/>
    </source>
</evidence>
<organism evidence="3 7">
    <name type="scientific">Vibrio cholerae</name>
    <dbReference type="NCBI Taxonomy" id="666"/>
    <lineage>
        <taxon>Bacteria</taxon>
        <taxon>Pseudomonadati</taxon>
        <taxon>Pseudomonadota</taxon>
        <taxon>Gammaproteobacteria</taxon>
        <taxon>Vibrionales</taxon>
        <taxon>Vibrionaceae</taxon>
        <taxon>Vibrio</taxon>
    </lineage>
</organism>
<evidence type="ECO:0000313" key="5">
    <source>
        <dbReference type="EMBL" id="TQP17760.1"/>
    </source>
</evidence>
<reference evidence="5 9" key="5">
    <citation type="submission" date="2019-07" db="EMBL/GenBank/DDBJ databases">
        <title>Phenotypic and genotypic antimicrobial resistance traits of Vibrio cholerae non-O1/non-O139 isolated from a large Austrian lake frequently associated with cases of infection.</title>
        <authorList>
            <person name="Lepuschitz S."/>
            <person name="Baron S."/>
            <person name="Larvor E."/>
            <person name="Granier S."/>
            <person name="Pretzer C."/>
            <person name="Mach R.L."/>
            <person name="Farnleitner A.H."/>
            <person name="Ruppitsch W."/>
            <person name="Pleininger S."/>
            <person name="Indra A."/>
            <person name="Kirschner A.K.T."/>
        </authorList>
    </citation>
    <scope>NUCLEOTIDE SEQUENCE [LARGE SCALE GENOMIC DNA]</scope>
    <source>
        <strain evidence="5 9">A12JL36W90</strain>
    </source>
</reference>
<dbReference type="Proteomes" id="UP000323225">
    <property type="component" value="Unassembled WGS sequence"/>
</dbReference>
<dbReference type="EMBL" id="QZRB01000026">
    <property type="protein sequence ID" value="MVD24972.1"/>
    <property type="molecule type" value="Genomic_DNA"/>
</dbReference>
<proteinExistence type="predicted"/>
<evidence type="ECO:0000313" key="3">
    <source>
        <dbReference type="EMBL" id="RGP88523.1"/>
    </source>
</evidence>
<gene>
    <name evidence="3" type="ORF">BC353_11110</name>
    <name evidence="2" type="ORF">D6U24_16625</name>
    <name evidence="4" type="ORF">EYB64_11260</name>
    <name evidence="1" type="ORF">F0M16_17005</name>
    <name evidence="5" type="ORF">FLM02_01950</name>
    <name evidence="6" type="ORF">FXF03_02785</name>
</gene>
<dbReference type="AlphaFoldDB" id="A0A0F2TPN8"/>
<dbReference type="Proteomes" id="UP000319979">
    <property type="component" value="Unassembled WGS sequence"/>
</dbReference>
<name>A0A0F2TPN8_VIBCL</name>
<accession>A0A0F2TPN8</accession>
<reference evidence="2 12" key="2">
    <citation type="submission" date="2018-09" db="EMBL/GenBank/DDBJ databases">
        <title>Genomic epidemiology reveals two lineages of Vibrio cholerae that can cause global cholera epidemics despite absence of cholera toxin gene.</title>
        <authorList>
            <person name="Wang H."/>
            <person name="Zen W."/>
            <person name="Yu H."/>
            <person name="Zhang W."/>
            <person name="Pan J."/>
            <person name="Yang C."/>
            <person name="Cui Y."/>
        </authorList>
    </citation>
    <scope>NUCLEOTIDE SEQUENCE [LARGE SCALE GENOMIC DNA]</scope>
    <source>
        <strain evidence="2 12">00-1_S85</strain>
    </source>
</reference>
<evidence type="ECO:0000313" key="2">
    <source>
        <dbReference type="EMBL" id="MVD24972.1"/>
    </source>
</evidence>
<dbReference type="Proteomes" id="UP000323819">
    <property type="component" value="Unassembled WGS sequence"/>
</dbReference>
<reference evidence="6 11" key="4">
    <citation type="submission" date="2019-06" db="EMBL/GenBank/DDBJ databases">
        <title>Vibrio cholerae phylogeny based on whole-genome sequencing reveals genetic diversity and population strucutre.</title>
        <authorList>
            <person name="Zhiqiu Y."/>
            <person name="Bin L."/>
            <person name="Lingyan J."/>
        </authorList>
    </citation>
    <scope>NUCLEOTIDE SEQUENCE [LARGE SCALE GENOMIC DNA]</scope>
    <source>
        <strain evidence="6 11">N2814</strain>
    </source>
</reference>